<protein>
    <submittedName>
        <fullName evidence="2">Uncharacterized protein</fullName>
    </submittedName>
</protein>
<dbReference type="EMBL" id="BARS01047042">
    <property type="protein sequence ID" value="GAG35752.1"/>
    <property type="molecule type" value="Genomic_DNA"/>
</dbReference>
<gene>
    <name evidence="2" type="ORF">S01H1_70721</name>
</gene>
<proteinExistence type="predicted"/>
<sequence>MRKQWICIEECYVTVDGIWGLYAPGRTAQGEIKESSQKYFERTDSKPKPDKKEPTNKELKEKIKKLGGECGANDSKAKLKEILTALESE</sequence>
<evidence type="ECO:0000256" key="1">
    <source>
        <dbReference type="SAM" id="MobiDB-lite"/>
    </source>
</evidence>
<comment type="caution">
    <text evidence="2">The sequence shown here is derived from an EMBL/GenBank/DDBJ whole genome shotgun (WGS) entry which is preliminary data.</text>
</comment>
<accession>X0XK76</accession>
<feature type="region of interest" description="Disordered" evidence="1">
    <location>
        <begin position="33"/>
        <end position="58"/>
    </location>
</feature>
<organism evidence="2">
    <name type="scientific">marine sediment metagenome</name>
    <dbReference type="NCBI Taxonomy" id="412755"/>
    <lineage>
        <taxon>unclassified sequences</taxon>
        <taxon>metagenomes</taxon>
        <taxon>ecological metagenomes</taxon>
    </lineage>
</organism>
<dbReference type="AlphaFoldDB" id="X0XK76"/>
<evidence type="ECO:0000313" key="2">
    <source>
        <dbReference type="EMBL" id="GAG35752.1"/>
    </source>
</evidence>
<reference evidence="2" key="1">
    <citation type="journal article" date="2014" name="Front. Microbiol.">
        <title>High frequency of phylogenetically diverse reductive dehalogenase-homologous genes in deep subseafloor sedimentary metagenomes.</title>
        <authorList>
            <person name="Kawai M."/>
            <person name="Futagami T."/>
            <person name="Toyoda A."/>
            <person name="Takaki Y."/>
            <person name="Nishi S."/>
            <person name="Hori S."/>
            <person name="Arai W."/>
            <person name="Tsubouchi T."/>
            <person name="Morono Y."/>
            <person name="Uchiyama I."/>
            <person name="Ito T."/>
            <person name="Fujiyama A."/>
            <person name="Inagaki F."/>
            <person name="Takami H."/>
        </authorList>
    </citation>
    <scope>NUCLEOTIDE SEQUENCE</scope>
    <source>
        <strain evidence="2">Expedition CK06-06</strain>
    </source>
</reference>
<name>X0XK76_9ZZZZ</name>